<reference evidence="1" key="2">
    <citation type="journal article" date="2020" name="Nat. Commun.">
        <title>Large-scale genome sequencing of mycorrhizal fungi provides insights into the early evolution of symbiotic traits.</title>
        <authorList>
            <person name="Miyauchi S."/>
            <person name="Kiss E."/>
            <person name="Kuo A."/>
            <person name="Drula E."/>
            <person name="Kohler A."/>
            <person name="Sanchez-Garcia M."/>
            <person name="Morin E."/>
            <person name="Andreopoulos B."/>
            <person name="Barry K.W."/>
            <person name="Bonito G."/>
            <person name="Buee M."/>
            <person name="Carver A."/>
            <person name="Chen C."/>
            <person name="Cichocki N."/>
            <person name="Clum A."/>
            <person name="Culley D."/>
            <person name="Crous P.W."/>
            <person name="Fauchery L."/>
            <person name="Girlanda M."/>
            <person name="Hayes R.D."/>
            <person name="Keri Z."/>
            <person name="LaButti K."/>
            <person name="Lipzen A."/>
            <person name="Lombard V."/>
            <person name="Magnuson J."/>
            <person name="Maillard F."/>
            <person name="Murat C."/>
            <person name="Nolan M."/>
            <person name="Ohm R.A."/>
            <person name="Pangilinan J."/>
            <person name="Pereira M.F."/>
            <person name="Perotto S."/>
            <person name="Peter M."/>
            <person name="Pfister S."/>
            <person name="Riley R."/>
            <person name="Sitrit Y."/>
            <person name="Stielow J.B."/>
            <person name="Szollosi G."/>
            <person name="Zifcakova L."/>
            <person name="Stursova M."/>
            <person name="Spatafora J.W."/>
            <person name="Tedersoo L."/>
            <person name="Vaario L.M."/>
            <person name="Yamada A."/>
            <person name="Yan M."/>
            <person name="Wang P."/>
            <person name="Xu J."/>
            <person name="Bruns T."/>
            <person name="Baldrian P."/>
            <person name="Vilgalys R."/>
            <person name="Dunand C."/>
            <person name="Henrissat B."/>
            <person name="Grigoriev I.V."/>
            <person name="Hibbett D."/>
            <person name="Nagy L.G."/>
            <person name="Martin F.M."/>
        </authorList>
    </citation>
    <scope>NUCLEOTIDE SEQUENCE</scope>
    <source>
        <strain evidence="1">P2</strain>
    </source>
</reference>
<protein>
    <submittedName>
        <fullName evidence="1">Uncharacterized protein</fullName>
    </submittedName>
</protein>
<dbReference type="EMBL" id="MU118102">
    <property type="protein sequence ID" value="KAF9645145.1"/>
    <property type="molecule type" value="Genomic_DNA"/>
</dbReference>
<accession>A0ACB6Z640</accession>
<reference evidence="1" key="1">
    <citation type="submission" date="2019-10" db="EMBL/GenBank/DDBJ databases">
        <authorList>
            <consortium name="DOE Joint Genome Institute"/>
            <person name="Kuo A."/>
            <person name="Miyauchi S."/>
            <person name="Kiss E."/>
            <person name="Drula E."/>
            <person name="Kohler A."/>
            <person name="Sanchez-Garcia M."/>
            <person name="Andreopoulos B."/>
            <person name="Barry K.W."/>
            <person name="Bonito G."/>
            <person name="Buee M."/>
            <person name="Carver A."/>
            <person name="Chen C."/>
            <person name="Cichocki N."/>
            <person name="Clum A."/>
            <person name="Culley D."/>
            <person name="Crous P.W."/>
            <person name="Fauchery L."/>
            <person name="Girlanda M."/>
            <person name="Hayes R."/>
            <person name="Keri Z."/>
            <person name="Labutti K."/>
            <person name="Lipzen A."/>
            <person name="Lombard V."/>
            <person name="Magnuson J."/>
            <person name="Maillard F."/>
            <person name="Morin E."/>
            <person name="Murat C."/>
            <person name="Nolan M."/>
            <person name="Ohm R."/>
            <person name="Pangilinan J."/>
            <person name="Pereira M."/>
            <person name="Perotto S."/>
            <person name="Peter M."/>
            <person name="Riley R."/>
            <person name="Sitrit Y."/>
            <person name="Stielow B."/>
            <person name="Szollosi G."/>
            <person name="Zifcakova L."/>
            <person name="Stursova M."/>
            <person name="Spatafora J.W."/>
            <person name="Tedersoo L."/>
            <person name="Vaario L.-M."/>
            <person name="Yamada A."/>
            <person name="Yan M."/>
            <person name="Wang P."/>
            <person name="Xu J."/>
            <person name="Bruns T."/>
            <person name="Baldrian P."/>
            <person name="Vilgalys R."/>
            <person name="Henrissat B."/>
            <person name="Grigoriev I.V."/>
            <person name="Hibbett D."/>
            <person name="Nagy L.G."/>
            <person name="Martin F.M."/>
        </authorList>
    </citation>
    <scope>NUCLEOTIDE SEQUENCE</scope>
    <source>
        <strain evidence="1">P2</strain>
    </source>
</reference>
<proteinExistence type="predicted"/>
<organism evidence="1 2">
    <name type="scientific">Thelephora ganbajun</name>
    <name type="common">Ganba fungus</name>
    <dbReference type="NCBI Taxonomy" id="370292"/>
    <lineage>
        <taxon>Eukaryota</taxon>
        <taxon>Fungi</taxon>
        <taxon>Dikarya</taxon>
        <taxon>Basidiomycota</taxon>
        <taxon>Agaricomycotina</taxon>
        <taxon>Agaricomycetes</taxon>
        <taxon>Thelephorales</taxon>
        <taxon>Thelephoraceae</taxon>
        <taxon>Thelephora</taxon>
    </lineage>
</organism>
<evidence type="ECO:0000313" key="2">
    <source>
        <dbReference type="Proteomes" id="UP000886501"/>
    </source>
</evidence>
<name>A0ACB6Z640_THEGA</name>
<sequence length="201" mass="22941">MNPSLSLESGLRDYYHRTSTFAILFQTCPGRDRTGRAAIVHRNQPPTPGWYTPFATCMLLSRFVYNATVGFQSIGTFTQTCKLGGLVAQRRNTAPLHIVEAKRSVTFLQTEKKKNDDRNTWISVPMLAGLQVARRDVGFLGISPEWRSIWRANLFYLWYALYGWREVLRSGKKVEVAGHRTNNIDTLVHRQEKADISHVAL</sequence>
<dbReference type="Proteomes" id="UP000886501">
    <property type="component" value="Unassembled WGS sequence"/>
</dbReference>
<gene>
    <name evidence="1" type="ORF">BDM02DRAFT_693043</name>
</gene>
<comment type="caution">
    <text evidence="1">The sequence shown here is derived from an EMBL/GenBank/DDBJ whole genome shotgun (WGS) entry which is preliminary data.</text>
</comment>
<keyword evidence="2" id="KW-1185">Reference proteome</keyword>
<evidence type="ECO:0000313" key="1">
    <source>
        <dbReference type="EMBL" id="KAF9645145.1"/>
    </source>
</evidence>